<evidence type="ECO:0000313" key="7">
    <source>
        <dbReference type="WBParaSite" id="scaffold6722_cov162.g11167"/>
    </source>
</evidence>
<feature type="domain" description="AAA+ ATPase" evidence="5">
    <location>
        <begin position="52"/>
        <end position="187"/>
    </location>
</feature>
<dbReference type="Pfam" id="PF00004">
    <property type="entry name" value="AAA"/>
    <property type="match status" value="1"/>
</dbReference>
<dbReference type="InterPro" id="IPR027417">
    <property type="entry name" value="P-loop_NTPase"/>
</dbReference>
<dbReference type="Pfam" id="PF21964">
    <property type="entry name" value="NSF_ATPase_lid"/>
    <property type="match status" value="1"/>
</dbReference>
<keyword evidence="4" id="KW-0378">Hydrolase</keyword>
<dbReference type="Proteomes" id="UP000887561">
    <property type="component" value="Unplaced"/>
</dbReference>
<dbReference type="GO" id="GO:0046872">
    <property type="term" value="F:metal ion binding"/>
    <property type="evidence" value="ECO:0007669"/>
    <property type="project" value="UniProtKB-UniRule"/>
</dbReference>
<evidence type="ECO:0000256" key="3">
    <source>
        <dbReference type="ARBA" id="ARBA00022840"/>
    </source>
</evidence>
<keyword evidence="4" id="KW-0479">Metal-binding</keyword>
<dbReference type="PANTHER" id="PTHR23078">
    <property type="entry name" value="VESICULAR-FUSION PROTEIN NSF"/>
    <property type="match status" value="1"/>
</dbReference>
<dbReference type="GO" id="GO:0016887">
    <property type="term" value="F:ATP hydrolysis activity"/>
    <property type="evidence" value="ECO:0007669"/>
    <property type="project" value="InterPro"/>
</dbReference>
<dbReference type="InterPro" id="IPR003593">
    <property type="entry name" value="AAA+_ATPase"/>
</dbReference>
<dbReference type="SMART" id="SM00382">
    <property type="entry name" value="AAA"/>
    <property type="match status" value="1"/>
</dbReference>
<keyword evidence="3 4" id="KW-0067">ATP-binding</keyword>
<dbReference type="FunFam" id="3.40.50.300:FF:000166">
    <property type="entry name" value="vesicle-fusing ATPase isoform X1"/>
    <property type="match status" value="1"/>
</dbReference>
<keyword evidence="4" id="KW-0813">Transport</keyword>
<protein>
    <recommendedName>
        <fullName evidence="4">Vesicle-fusing ATPase</fullName>
        <ecNumber evidence="4">3.6.4.6</ecNumber>
    </recommendedName>
</protein>
<dbReference type="InterPro" id="IPR003959">
    <property type="entry name" value="ATPase_AAA_core"/>
</dbReference>
<dbReference type="PANTHER" id="PTHR23078:SF3">
    <property type="entry name" value="VESICLE-FUSING ATPASE"/>
    <property type="match status" value="1"/>
</dbReference>
<keyword evidence="6" id="KW-1185">Reference proteome</keyword>
<evidence type="ECO:0000256" key="1">
    <source>
        <dbReference type="ARBA" id="ARBA00006914"/>
    </source>
</evidence>
<dbReference type="EC" id="3.6.4.6" evidence="4"/>
<dbReference type="WBParaSite" id="scaffold6722_cov162.g11167">
    <property type="protein sequence ID" value="scaffold6722_cov162.g11167"/>
    <property type="gene ID" value="scaffold6722_cov162.g11167"/>
</dbReference>
<dbReference type="GO" id="GO:0005524">
    <property type="term" value="F:ATP binding"/>
    <property type="evidence" value="ECO:0007669"/>
    <property type="project" value="UniProtKB-UniRule"/>
</dbReference>
<comment type="catalytic activity">
    <reaction evidence="4">
        <text>ATP + H2O = ADP + phosphate + H(+)</text>
        <dbReference type="Rhea" id="RHEA:13065"/>
        <dbReference type="ChEBI" id="CHEBI:15377"/>
        <dbReference type="ChEBI" id="CHEBI:15378"/>
        <dbReference type="ChEBI" id="CHEBI:30616"/>
        <dbReference type="ChEBI" id="CHEBI:43474"/>
        <dbReference type="ChEBI" id="CHEBI:456216"/>
        <dbReference type="EC" id="3.6.4.6"/>
    </reaction>
</comment>
<evidence type="ECO:0000256" key="4">
    <source>
        <dbReference type="RuleBase" id="RU367045"/>
    </source>
</evidence>
<dbReference type="SUPFAM" id="SSF52540">
    <property type="entry name" value="P-loop containing nucleoside triphosphate hydrolases"/>
    <property type="match status" value="1"/>
</dbReference>
<dbReference type="Gene3D" id="3.40.50.300">
    <property type="entry name" value="P-loop containing nucleotide triphosphate hydrolases"/>
    <property type="match status" value="1"/>
</dbReference>
<name>A0A915MYV7_MELJA</name>
<comment type="function">
    <text evidence="4">Required for vesicle-mediated transport. Catalyzes the fusion of transport vesicles within the Golgi cisternae. Is also required for transport from the endoplasmic reticulum to the Golgi stack. Seems to function as a fusion protein required for the delivery of cargo proteins to all compartments of the Golgi stack independent of vesicle origin.</text>
</comment>
<dbReference type="GO" id="GO:0005795">
    <property type="term" value="C:Golgi stack"/>
    <property type="evidence" value="ECO:0007669"/>
    <property type="project" value="TreeGrafter"/>
</dbReference>
<proteinExistence type="inferred from homology"/>
<dbReference type="GO" id="GO:0043001">
    <property type="term" value="P:Golgi to plasma membrane protein transport"/>
    <property type="evidence" value="ECO:0007669"/>
    <property type="project" value="TreeGrafter"/>
</dbReference>
<dbReference type="GO" id="GO:0035494">
    <property type="term" value="P:SNARE complex disassembly"/>
    <property type="evidence" value="ECO:0007669"/>
    <property type="project" value="InterPro"/>
</dbReference>
<evidence type="ECO:0000313" key="6">
    <source>
        <dbReference type="Proteomes" id="UP000887561"/>
    </source>
</evidence>
<comment type="similarity">
    <text evidence="1 4">Belongs to the AAA ATPase family.</text>
</comment>
<keyword evidence="2 4" id="KW-0547">Nucleotide-binding</keyword>
<comment type="cofactor">
    <cofactor evidence="4">
        <name>Mg(2+)</name>
        <dbReference type="ChEBI" id="CHEBI:18420"/>
    </cofactor>
    <text evidence="4">Binds 1 Mg(2+) ion per subunit.</text>
</comment>
<keyword evidence="4" id="KW-0963">Cytoplasm</keyword>
<sequence>MNPIGGKVQADDDEELGRLLYGGFICWGDQVTRVLDSGDLFIQETADPTTRGFVRALLSGPADSGKTYLAAKIAKKSKFPFIKVCSPEDMIGYTELEKCSQLQKIFEDAYKSPLSCIIIDNVERLLNYSTIGPIYSNLMLQALLLLLRKRPPRDCHLLILATTSTEHFLREANLISSFSSIISVDCLTKPEHVCAVLKEIGGFDTKEIDKIKKRLINIKFSFGIKRLLEVLDFIKQGGREYQVELLLECIENELEI</sequence>
<comment type="subcellular location">
    <subcellularLocation>
        <location evidence="4">Cytoplasm</location>
    </subcellularLocation>
</comment>
<dbReference type="AlphaFoldDB" id="A0A915MYV7"/>
<dbReference type="Gene3D" id="1.10.8.60">
    <property type="match status" value="1"/>
</dbReference>
<accession>A0A915MYV7</accession>
<dbReference type="InterPro" id="IPR054419">
    <property type="entry name" value="NSF_ATPase_lid"/>
</dbReference>
<evidence type="ECO:0000256" key="2">
    <source>
        <dbReference type="ARBA" id="ARBA00022741"/>
    </source>
</evidence>
<dbReference type="GO" id="GO:0006891">
    <property type="term" value="P:intra-Golgi vesicle-mediated transport"/>
    <property type="evidence" value="ECO:0007669"/>
    <property type="project" value="TreeGrafter"/>
</dbReference>
<evidence type="ECO:0000259" key="5">
    <source>
        <dbReference type="SMART" id="SM00382"/>
    </source>
</evidence>
<keyword evidence="4" id="KW-0460">Magnesium</keyword>
<keyword evidence="4" id="KW-0653">Protein transport</keyword>
<reference evidence="7" key="1">
    <citation type="submission" date="2022-11" db="UniProtKB">
        <authorList>
            <consortium name="WormBaseParasite"/>
        </authorList>
    </citation>
    <scope>IDENTIFICATION</scope>
</reference>
<keyword evidence="4" id="KW-0931">ER-Golgi transport</keyword>
<dbReference type="InterPro" id="IPR039812">
    <property type="entry name" value="Vesicle-fus_ATPase"/>
</dbReference>
<organism evidence="6 7">
    <name type="scientific">Meloidogyne javanica</name>
    <name type="common">Root-knot nematode worm</name>
    <dbReference type="NCBI Taxonomy" id="6303"/>
    <lineage>
        <taxon>Eukaryota</taxon>
        <taxon>Metazoa</taxon>
        <taxon>Ecdysozoa</taxon>
        <taxon>Nematoda</taxon>
        <taxon>Chromadorea</taxon>
        <taxon>Rhabditida</taxon>
        <taxon>Tylenchina</taxon>
        <taxon>Tylenchomorpha</taxon>
        <taxon>Tylenchoidea</taxon>
        <taxon>Meloidogynidae</taxon>
        <taxon>Meloidogyninae</taxon>
        <taxon>Meloidogyne</taxon>
        <taxon>Meloidogyne incognita group</taxon>
    </lineage>
</organism>